<feature type="compositionally biased region" description="Basic and acidic residues" evidence="1">
    <location>
        <begin position="65"/>
        <end position="78"/>
    </location>
</feature>
<protein>
    <submittedName>
        <fullName evidence="2">Uncharacterized protein</fullName>
    </submittedName>
</protein>
<name>A0A8B6DNH8_MYTGA</name>
<proteinExistence type="predicted"/>
<reference evidence="2" key="1">
    <citation type="submission" date="2018-11" db="EMBL/GenBank/DDBJ databases">
        <authorList>
            <person name="Alioto T."/>
            <person name="Alioto T."/>
        </authorList>
    </citation>
    <scope>NUCLEOTIDE SEQUENCE</scope>
</reference>
<evidence type="ECO:0000256" key="1">
    <source>
        <dbReference type="SAM" id="MobiDB-lite"/>
    </source>
</evidence>
<dbReference type="AlphaFoldDB" id="A0A8B6DNH8"/>
<evidence type="ECO:0000313" key="3">
    <source>
        <dbReference type="Proteomes" id="UP000596742"/>
    </source>
</evidence>
<organism evidence="2 3">
    <name type="scientific">Mytilus galloprovincialis</name>
    <name type="common">Mediterranean mussel</name>
    <dbReference type="NCBI Taxonomy" id="29158"/>
    <lineage>
        <taxon>Eukaryota</taxon>
        <taxon>Metazoa</taxon>
        <taxon>Spiralia</taxon>
        <taxon>Lophotrochozoa</taxon>
        <taxon>Mollusca</taxon>
        <taxon>Bivalvia</taxon>
        <taxon>Autobranchia</taxon>
        <taxon>Pteriomorphia</taxon>
        <taxon>Mytilida</taxon>
        <taxon>Mytiloidea</taxon>
        <taxon>Mytilidae</taxon>
        <taxon>Mytilinae</taxon>
        <taxon>Mytilus</taxon>
    </lineage>
</organism>
<gene>
    <name evidence="2" type="ORF">MGAL_10B012860</name>
</gene>
<dbReference type="EMBL" id="UYJE01003664">
    <property type="protein sequence ID" value="VDI21198.1"/>
    <property type="molecule type" value="Genomic_DNA"/>
</dbReference>
<evidence type="ECO:0000313" key="2">
    <source>
        <dbReference type="EMBL" id="VDI21198.1"/>
    </source>
</evidence>
<dbReference type="OrthoDB" id="427129at2759"/>
<sequence>MPESYIDSLTLTSDAVLKDLDLRGSGIDAALGLRENQQEITTKYIKDLKDRITQAHELATTSANKARDQQKSHYDNKVRGGTVKVGDRVLVKIVSFEGKHKLADRWEQDPYTVLSQQNEDILFSLVKEGKWRGTYKDAPP</sequence>
<feature type="region of interest" description="Disordered" evidence="1">
    <location>
        <begin position="59"/>
        <end position="78"/>
    </location>
</feature>
<keyword evidence="3" id="KW-1185">Reference proteome</keyword>
<comment type="caution">
    <text evidence="2">The sequence shown here is derived from an EMBL/GenBank/DDBJ whole genome shotgun (WGS) entry which is preliminary data.</text>
</comment>
<dbReference type="Proteomes" id="UP000596742">
    <property type="component" value="Unassembled WGS sequence"/>
</dbReference>
<accession>A0A8B6DNH8</accession>